<evidence type="ECO:0000313" key="4">
    <source>
        <dbReference type="Ensembl" id="ENSVKKP00000001974.1"/>
    </source>
</evidence>
<gene>
    <name evidence="4" type="primary">FBXO34</name>
</gene>
<feature type="compositionally biased region" description="Gly residues" evidence="2">
    <location>
        <begin position="290"/>
        <end position="301"/>
    </location>
</feature>
<feature type="region of interest" description="Disordered" evidence="2">
    <location>
        <begin position="349"/>
        <end position="501"/>
    </location>
</feature>
<reference evidence="4" key="2">
    <citation type="submission" date="2025-09" db="UniProtKB">
        <authorList>
            <consortium name="Ensembl"/>
        </authorList>
    </citation>
    <scope>IDENTIFICATION</scope>
</reference>
<dbReference type="PANTHER" id="PTHR16271:SF11">
    <property type="entry name" value="F-BOX ONLY PROTEIN 34"/>
    <property type="match status" value="1"/>
</dbReference>
<protein>
    <submittedName>
        <fullName evidence="4">F-box protein 34</fullName>
    </submittedName>
</protein>
<name>A0A8D2IMT9_VARKO</name>
<dbReference type="OMA" id="MKNSNRY"/>
<feature type="compositionally biased region" description="Pro residues" evidence="2">
    <location>
        <begin position="538"/>
        <end position="554"/>
    </location>
</feature>
<dbReference type="AlphaFoldDB" id="A0A8D2IMT9"/>
<feature type="compositionally biased region" description="Pro residues" evidence="2">
    <location>
        <begin position="389"/>
        <end position="398"/>
    </location>
</feature>
<evidence type="ECO:0000256" key="2">
    <source>
        <dbReference type="SAM" id="MobiDB-lite"/>
    </source>
</evidence>
<feature type="region of interest" description="Disordered" evidence="2">
    <location>
        <begin position="264"/>
        <end position="306"/>
    </location>
</feature>
<dbReference type="PROSITE" id="PS50181">
    <property type="entry name" value="FBOX"/>
    <property type="match status" value="1"/>
</dbReference>
<dbReference type="InterPro" id="IPR001810">
    <property type="entry name" value="F-box_dom"/>
</dbReference>
<keyword evidence="1" id="KW-0833">Ubl conjugation pathway</keyword>
<dbReference type="InterPro" id="IPR036047">
    <property type="entry name" value="F-box-like_dom_sf"/>
</dbReference>
<feature type="region of interest" description="Disordered" evidence="2">
    <location>
        <begin position="516"/>
        <end position="570"/>
    </location>
</feature>
<proteinExistence type="predicted"/>
<feature type="compositionally biased region" description="Gly residues" evidence="2">
    <location>
        <begin position="98"/>
        <end position="108"/>
    </location>
</feature>
<dbReference type="OrthoDB" id="10052741at2759"/>
<evidence type="ECO:0000313" key="5">
    <source>
        <dbReference type="Proteomes" id="UP000694545"/>
    </source>
</evidence>
<evidence type="ECO:0000256" key="1">
    <source>
        <dbReference type="ARBA" id="ARBA00022786"/>
    </source>
</evidence>
<dbReference type="Proteomes" id="UP000694545">
    <property type="component" value="Unplaced"/>
</dbReference>
<evidence type="ECO:0000259" key="3">
    <source>
        <dbReference type="PROSITE" id="PS50181"/>
    </source>
</evidence>
<feature type="domain" description="F-box" evidence="3">
    <location>
        <begin position="590"/>
        <end position="642"/>
    </location>
</feature>
<dbReference type="KEGG" id="vko:123026404"/>
<dbReference type="PANTHER" id="PTHR16271">
    <property type="entry name" value="F-BOX ONLY PROTEIN 34/46 FAMILY MEMBER"/>
    <property type="match status" value="1"/>
</dbReference>
<dbReference type="Ensembl" id="ENSVKKT00000002039.1">
    <property type="protein sequence ID" value="ENSVKKP00000001974.1"/>
    <property type="gene ID" value="ENSVKKG00000001603.1"/>
</dbReference>
<dbReference type="GeneID" id="123026404"/>
<feature type="compositionally biased region" description="Pro residues" evidence="2">
    <location>
        <begin position="266"/>
        <end position="283"/>
    </location>
</feature>
<reference evidence="4" key="1">
    <citation type="submission" date="2025-08" db="UniProtKB">
        <authorList>
            <consortium name="Ensembl"/>
        </authorList>
    </citation>
    <scope>IDENTIFICATION</scope>
</reference>
<organism evidence="4 5">
    <name type="scientific">Varanus komodoensis</name>
    <name type="common">Komodo dragon</name>
    <dbReference type="NCBI Taxonomy" id="61221"/>
    <lineage>
        <taxon>Eukaryota</taxon>
        <taxon>Metazoa</taxon>
        <taxon>Chordata</taxon>
        <taxon>Craniata</taxon>
        <taxon>Vertebrata</taxon>
        <taxon>Euteleostomi</taxon>
        <taxon>Lepidosauria</taxon>
        <taxon>Squamata</taxon>
        <taxon>Bifurcata</taxon>
        <taxon>Unidentata</taxon>
        <taxon>Episquamata</taxon>
        <taxon>Toxicofera</taxon>
        <taxon>Anguimorpha</taxon>
        <taxon>Paleoanguimorpha</taxon>
        <taxon>Varanoidea</taxon>
        <taxon>Varanidae</taxon>
        <taxon>Varanus</taxon>
    </lineage>
</organism>
<dbReference type="CTD" id="55030"/>
<feature type="region of interest" description="Disordered" evidence="2">
    <location>
        <begin position="41"/>
        <end position="115"/>
    </location>
</feature>
<accession>A0A8D2IMT9</accession>
<dbReference type="SUPFAM" id="SSF81383">
    <property type="entry name" value="F-box domain"/>
    <property type="match status" value="1"/>
</dbReference>
<dbReference type="RefSeq" id="XP_044291922.1">
    <property type="nucleotide sequence ID" value="XM_044435987.1"/>
</dbReference>
<feature type="region of interest" description="Disordered" evidence="2">
    <location>
        <begin position="149"/>
        <end position="168"/>
    </location>
</feature>
<feature type="compositionally biased region" description="Low complexity" evidence="2">
    <location>
        <begin position="428"/>
        <end position="438"/>
    </location>
</feature>
<dbReference type="RefSeq" id="XP_044291921.1">
    <property type="nucleotide sequence ID" value="XM_044435986.1"/>
</dbReference>
<keyword evidence="5" id="KW-1185">Reference proteome</keyword>
<dbReference type="InterPro" id="IPR039594">
    <property type="entry name" value="FBXO34/46"/>
</dbReference>
<sequence length="727" mass="77995">MKNSCRAGLHRELLTSASATFHPAKRISGLHLKPYLKLQKKERSLEASADAPRSPPMSPQRLANEGKPSSTKPGLAPAPPALWRPRGGLPPDMVCKRGSGGGGGGGPGPQERGAALPATIHQGDEGEGPLEIWALVKPGNTREKVAFFAGQEQGGDPRASSVKSKSSWDIDGRATKRRKRSLGLQKAAVRLERMRAVGGRCFQPEPFACSVEHCSVHHADDGAEGAFPGRPLSVVEMVAFLEQRASVLLAGCAKSCPGASALTRLPGPPKGAPPAPGPFPAPEAHPEKAPGGGGGSGGEGEPPGEPLRVLDMVAKLESECLRQRSEREAGSLSRSNSFRRNVGRVLLASGAPPENEAGRGLADALPPEQRAGGEEGWRPKQGCSAEDPPAGPLPPCPEAPGGTGDHRPDRGDSAASAPCRDSTRAARPRPAAWPDVARGSPRSSRRRDATGDGSPEEPSVLLSWSPGDRVRESLSMNLAAPKAETDGRSTHPSGSGFGEDSLPGRLFLLLSECEIPPRGLSSGETPPEEGRGKAVPPAGDPCPRSRPPGEPPESPSEGGLQPPDASRLKRQRSHDFLETRFKIQQLLEPQQYLVFLPHHLIVKIFGLLPTRSLVALKCSCGYFKFIIEYYNVRPADSRWVRDPRYREDPCKQCKKTYTRGDVSLCRWHPKPYCQALPYGPGYWMCCHRSQKSVPGCRLGLHDNRWVPACHSFNRALHKKSRDPDEDC</sequence>